<name>A0A1I7Y1U1_9BILA</name>
<feature type="transmembrane region" description="Helical" evidence="1">
    <location>
        <begin position="85"/>
        <end position="106"/>
    </location>
</feature>
<sequence length="107" mass="11683">MPLQNLTTTIKHKNGKKFSVHYVVVGDLSNNTVLKFAGMDFSYLSSSATFNSVTSGNFSYLTSLSMEYFPAHQERGFVIIYNLQTAGACNAVLSAALLVLLAFTIFS</sequence>
<keyword evidence="1" id="KW-0472">Membrane</keyword>
<evidence type="ECO:0000313" key="3">
    <source>
        <dbReference type="WBParaSite" id="L893_g11871.t1"/>
    </source>
</evidence>
<evidence type="ECO:0000313" key="2">
    <source>
        <dbReference type="Proteomes" id="UP000095287"/>
    </source>
</evidence>
<keyword evidence="1" id="KW-1133">Transmembrane helix</keyword>
<organism evidence="2 3">
    <name type="scientific">Steinernema glaseri</name>
    <dbReference type="NCBI Taxonomy" id="37863"/>
    <lineage>
        <taxon>Eukaryota</taxon>
        <taxon>Metazoa</taxon>
        <taxon>Ecdysozoa</taxon>
        <taxon>Nematoda</taxon>
        <taxon>Chromadorea</taxon>
        <taxon>Rhabditida</taxon>
        <taxon>Tylenchina</taxon>
        <taxon>Panagrolaimomorpha</taxon>
        <taxon>Strongyloidoidea</taxon>
        <taxon>Steinernematidae</taxon>
        <taxon>Steinernema</taxon>
    </lineage>
</organism>
<evidence type="ECO:0000256" key="1">
    <source>
        <dbReference type="SAM" id="Phobius"/>
    </source>
</evidence>
<reference evidence="3" key="1">
    <citation type="submission" date="2016-11" db="UniProtKB">
        <authorList>
            <consortium name="WormBaseParasite"/>
        </authorList>
    </citation>
    <scope>IDENTIFICATION</scope>
</reference>
<dbReference type="AlphaFoldDB" id="A0A1I7Y1U1"/>
<dbReference type="WBParaSite" id="L893_g11871.t1">
    <property type="protein sequence ID" value="L893_g11871.t1"/>
    <property type="gene ID" value="L893_g11871"/>
</dbReference>
<protein>
    <submittedName>
        <fullName evidence="3">Lectin_legB domain-containing protein</fullName>
    </submittedName>
</protein>
<keyword evidence="2" id="KW-1185">Reference proteome</keyword>
<accession>A0A1I7Y1U1</accession>
<keyword evidence="1" id="KW-0812">Transmembrane</keyword>
<proteinExistence type="predicted"/>
<dbReference type="Proteomes" id="UP000095287">
    <property type="component" value="Unplaced"/>
</dbReference>